<dbReference type="PROSITE" id="PS50883">
    <property type="entry name" value="EAL"/>
    <property type="match status" value="1"/>
</dbReference>
<keyword evidence="1" id="KW-1133">Transmembrane helix</keyword>
<dbReference type="CDD" id="cd01949">
    <property type="entry name" value="GGDEF"/>
    <property type="match status" value="1"/>
</dbReference>
<dbReference type="InterPro" id="IPR001633">
    <property type="entry name" value="EAL_dom"/>
</dbReference>
<dbReference type="SMART" id="SM00052">
    <property type="entry name" value="EAL"/>
    <property type="match status" value="1"/>
</dbReference>
<dbReference type="SUPFAM" id="SSF141868">
    <property type="entry name" value="EAL domain-like"/>
    <property type="match status" value="1"/>
</dbReference>
<dbReference type="Pfam" id="PF00563">
    <property type="entry name" value="EAL"/>
    <property type="match status" value="1"/>
</dbReference>
<name>A0ABU1HI67_9GAMM</name>
<protein>
    <submittedName>
        <fullName evidence="4">EAL domain-containing protein</fullName>
    </submittedName>
</protein>
<comment type="caution">
    <text evidence="4">The sequence shown here is derived from an EMBL/GenBank/DDBJ whole genome shotgun (WGS) entry which is preliminary data.</text>
</comment>
<dbReference type="SUPFAM" id="SSF55073">
    <property type="entry name" value="Nucleotide cyclase"/>
    <property type="match status" value="1"/>
</dbReference>
<feature type="transmembrane region" description="Helical" evidence="1">
    <location>
        <begin position="291"/>
        <end position="310"/>
    </location>
</feature>
<gene>
    <name evidence="4" type="ORF">QC821_17970</name>
</gene>
<evidence type="ECO:0000259" key="3">
    <source>
        <dbReference type="PROSITE" id="PS50887"/>
    </source>
</evidence>
<dbReference type="InterPro" id="IPR035919">
    <property type="entry name" value="EAL_sf"/>
</dbReference>
<dbReference type="InterPro" id="IPR052155">
    <property type="entry name" value="Biofilm_reg_signaling"/>
</dbReference>
<dbReference type="Gene3D" id="3.30.70.270">
    <property type="match status" value="1"/>
</dbReference>
<dbReference type="Gene3D" id="3.20.20.450">
    <property type="entry name" value="EAL domain"/>
    <property type="match status" value="1"/>
</dbReference>
<dbReference type="PROSITE" id="PS50887">
    <property type="entry name" value="GGDEF"/>
    <property type="match status" value="1"/>
</dbReference>
<dbReference type="SMART" id="SM00267">
    <property type="entry name" value="GGDEF"/>
    <property type="match status" value="1"/>
</dbReference>
<feature type="domain" description="EAL" evidence="2">
    <location>
        <begin position="511"/>
        <end position="765"/>
    </location>
</feature>
<feature type="domain" description="GGDEF" evidence="3">
    <location>
        <begin position="369"/>
        <end position="502"/>
    </location>
</feature>
<keyword evidence="1" id="KW-0812">Transmembrane</keyword>
<keyword evidence="1" id="KW-0472">Membrane</keyword>
<accession>A0ABU1HI67</accession>
<dbReference type="Proteomes" id="UP001251374">
    <property type="component" value="Unassembled WGS sequence"/>
</dbReference>
<dbReference type="PANTHER" id="PTHR44757:SF2">
    <property type="entry name" value="BIOFILM ARCHITECTURE MAINTENANCE PROTEIN MBAA"/>
    <property type="match status" value="1"/>
</dbReference>
<keyword evidence="5" id="KW-1185">Reference proteome</keyword>
<dbReference type="InterPro" id="IPR029787">
    <property type="entry name" value="Nucleotide_cyclase"/>
</dbReference>
<dbReference type="PANTHER" id="PTHR44757">
    <property type="entry name" value="DIGUANYLATE CYCLASE DGCP"/>
    <property type="match status" value="1"/>
</dbReference>
<dbReference type="NCBIfam" id="TIGR00254">
    <property type="entry name" value="GGDEF"/>
    <property type="match status" value="1"/>
</dbReference>
<dbReference type="InterPro" id="IPR043128">
    <property type="entry name" value="Rev_trsase/Diguanyl_cyclase"/>
</dbReference>
<dbReference type="EMBL" id="JARWAM010000015">
    <property type="protein sequence ID" value="MDR5907172.1"/>
    <property type="molecule type" value="Genomic_DNA"/>
</dbReference>
<dbReference type="CDD" id="cd01948">
    <property type="entry name" value="EAL"/>
    <property type="match status" value="1"/>
</dbReference>
<reference evidence="4 5" key="1">
    <citation type="submission" date="2023-04" db="EMBL/GenBank/DDBJ databases">
        <title>A long-awaited taxogenomic arrangement of the family Halomonadaceae.</title>
        <authorList>
            <person name="De La Haba R."/>
            <person name="Chuvochina M."/>
            <person name="Wittouck S."/>
            <person name="Arahal D.R."/>
            <person name="Sanchez-Porro C."/>
            <person name="Hugenholtz P."/>
            <person name="Ventosa A."/>
        </authorList>
    </citation>
    <scope>NUCLEOTIDE SEQUENCE [LARGE SCALE GENOMIC DNA]</scope>
    <source>
        <strain evidence="4 5">DSM 26770</strain>
    </source>
</reference>
<evidence type="ECO:0000313" key="5">
    <source>
        <dbReference type="Proteomes" id="UP001251374"/>
    </source>
</evidence>
<feature type="transmembrane region" description="Helical" evidence="1">
    <location>
        <begin position="28"/>
        <end position="49"/>
    </location>
</feature>
<evidence type="ECO:0000256" key="1">
    <source>
        <dbReference type="SAM" id="Phobius"/>
    </source>
</evidence>
<organism evidence="4 5">
    <name type="scientific">Franzmannia qiaohouensis</name>
    <dbReference type="NCBI Taxonomy" id="1329370"/>
    <lineage>
        <taxon>Bacteria</taxon>
        <taxon>Pseudomonadati</taxon>
        <taxon>Pseudomonadota</taxon>
        <taxon>Gammaproteobacteria</taxon>
        <taxon>Oceanospirillales</taxon>
        <taxon>Halomonadaceae</taxon>
        <taxon>Franzmannia</taxon>
    </lineage>
</organism>
<sequence length="769" mass="85183">MSEPTPHAETMESNAGRRWLLRVLDPGVLFPGLAVLTLTAVWLITFNLVDREYRTADRRLAALVSDMAQTYEAQAVRALREIDTTLKLVRYSLDARPPQEVLDELSRRDMLPPTLLFEVRISDAEGHGIASTHDLYSTRKTSRITEQSGLVVELEGEAATGADQSLVFSRRLAEEAQVSGTVSVIVNPAYFVSGYDMNTMGVQGVLALVGDGGISLVRRTGENVHTGEATEYERLLSDSSLVGEPAGLSVSEWDGLERYLVARALFEFPIAIVVGLSRAEQMAATNATRRAYYWRALLVSLISIAVLTLLGRLSRKLRLIQAKALEERLEHARRAEHLAFHDTLTGLPNRAHFSHLLTHGMQHAGRYDKRLALLFLDLDRFKAINDSLGHDAGDELLKEVSQRLIRSVRKSDRVARLGGDEFVVLLPEIEAADQINRVAEKILAAVSAPFLLAGQEFHITVSIGVAQYPSDGEDEQTLMKHADVAMYHAKEEGKNNAQFYSEELKSGSLERLTLEQSLRRALERKEFLLYYQSKVDMATGRIIGMEALLRWQHPELDLLLPHQFIPLAEENGLIVPIGRWVIYTACQQNVAWQQAGLPALSMAVNVSARQFLDDSLLRDIKGALATTGMSPQLLEVEITEGAMMVDMPRAVSVLQQLRKIGVRIAIDDFGTGFSALSRLQAFPLDTIKIDGSFIHDLPGSSADRSLADAIIDLGRCLGLTVVAEGVESAEQVDYLRRHSCDQVQGYYMHEPQPACDAVHAIQKNLISEP</sequence>
<dbReference type="Pfam" id="PF00990">
    <property type="entry name" value="GGDEF"/>
    <property type="match status" value="1"/>
</dbReference>
<proteinExistence type="predicted"/>
<dbReference type="RefSeq" id="WP_309724338.1">
    <property type="nucleotide sequence ID" value="NZ_JARWAM010000015.1"/>
</dbReference>
<evidence type="ECO:0000313" key="4">
    <source>
        <dbReference type="EMBL" id="MDR5907172.1"/>
    </source>
</evidence>
<dbReference type="InterPro" id="IPR000160">
    <property type="entry name" value="GGDEF_dom"/>
</dbReference>
<evidence type="ECO:0000259" key="2">
    <source>
        <dbReference type="PROSITE" id="PS50883"/>
    </source>
</evidence>